<evidence type="ECO:0000256" key="11">
    <source>
        <dbReference type="HAMAP-Rule" id="MF_00648"/>
    </source>
</evidence>
<dbReference type="FunFam" id="3.90.950.10:FF:000002">
    <property type="entry name" value="Inosine/xanthosine triphosphatase"/>
    <property type="match status" value="1"/>
</dbReference>
<dbReference type="InterPro" id="IPR029001">
    <property type="entry name" value="ITPase-like_fam"/>
</dbReference>
<evidence type="ECO:0000256" key="8">
    <source>
        <dbReference type="ARBA" id="ARBA00048174"/>
    </source>
</evidence>
<keyword evidence="14" id="KW-1185">Reference proteome</keyword>
<gene>
    <name evidence="13" type="ORF">CLW00_102162</name>
</gene>
<comment type="catalytic activity">
    <reaction evidence="9 11">
        <text>XTP + H2O = XDP + phosphate + H(+)</text>
        <dbReference type="Rhea" id="RHEA:28406"/>
        <dbReference type="ChEBI" id="CHEBI:15377"/>
        <dbReference type="ChEBI" id="CHEBI:15378"/>
        <dbReference type="ChEBI" id="CHEBI:43474"/>
        <dbReference type="ChEBI" id="CHEBI:59884"/>
        <dbReference type="ChEBI" id="CHEBI:61314"/>
        <dbReference type="EC" id="3.6.1.73"/>
    </reaction>
</comment>
<evidence type="ECO:0000256" key="10">
    <source>
        <dbReference type="ARBA" id="ARBA00060855"/>
    </source>
</evidence>
<dbReference type="GO" id="GO:0103023">
    <property type="term" value="F:ITPase activity"/>
    <property type="evidence" value="ECO:0007669"/>
    <property type="project" value="UniProtKB-EC"/>
</dbReference>
<dbReference type="InterPro" id="IPR002786">
    <property type="entry name" value="Non_canon_purine_NTPase"/>
</dbReference>
<reference evidence="13 14" key="1">
    <citation type="submission" date="2018-03" db="EMBL/GenBank/DDBJ databases">
        <title>Genomic Encyclopedia of Archaeal and Bacterial Type Strains, Phase II (KMG-II): from individual species to whole genera.</title>
        <authorList>
            <person name="Goeker M."/>
        </authorList>
    </citation>
    <scope>NUCLEOTIDE SEQUENCE [LARGE SCALE GENOMIC DNA]</scope>
    <source>
        <strain evidence="13 14">DSM 27929</strain>
    </source>
</reference>
<feature type="binding site" evidence="11">
    <location>
        <begin position="81"/>
        <end position="82"/>
    </location>
    <ligand>
        <name>substrate</name>
    </ligand>
</feature>
<evidence type="ECO:0000256" key="3">
    <source>
        <dbReference type="ARBA" id="ARBA00022741"/>
    </source>
</evidence>
<dbReference type="NCBIfam" id="NF003459">
    <property type="entry name" value="PRK05074.1"/>
    <property type="match status" value="1"/>
</dbReference>
<dbReference type="Gene3D" id="3.90.950.10">
    <property type="match status" value="1"/>
</dbReference>
<evidence type="ECO:0000256" key="9">
    <source>
        <dbReference type="ARBA" id="ARBA00048781"/>
    </source>
</evidence>
<comment type="cofactor">
    <cofactor evidence="1">
        <name>Mn(2+)</name>
        <dbReference type="ChEBI" id="CHEBI:29035"/>
    </cofactor>
</comment>
<keyword evidence="6 11" id="KW-0546">Nucleotide metabolism</keyword>
<keyword evidence="2 11" id="KW-0479">Metal-binding</keyword>
<evidence type="ECO:0000313" key="14">
    <source>
        <dbReference type="Proteomes" id="UP000238157"/>
    </source>
</evidence>
<dbReference type="InterPro" id="IPR026533">
    <property type="entry name" value="NTPase/PRRC1"/>
</dbReference>
<dbReference type="EMBL" id="PVTR01000002">
    <property type="protein sequence ID" value="PRY89686.1"/>
    <property type="molecule type" value="Genomic_DNA"/>
</dbReference>
<organism evidence="13 14">
    <name type="scientific">Mongoliibacter ruber</name>
    <dbReference type="NCBI Taxonomy" id="1750599"/>
    <lineage>
        <taxon>Bacteria</taxon>
        <taxon>Pseudomonadati</taxon>
        <taxon>Bacteroidota</taxon>
        <taxon>Cytophagia</taxon>
        <taxon>Cytophagales</taxon>
        <taxon>Cyclobacteriaceae</taxon>
        <taxon>Mongoliibacter</taxon>
    </lineage>
</organism>
<dbReference type="RefSeq" id="WP_106132385.1">
    <property type="nucleotide sequence ID" value="NZ_PVTR01000002.1"/>
</dbReference>
<accession>A0A2T0WSL7</accession>
<feature type="binding site" evidence="11">
    <location>
        <position position="51"/>
    </location>
    <ligand>
        <name>Mg(2+)</name>
        <dbReference type="ChEBI" id="CHEBI:18420"/>
    </ligand>
</feature>
<feature type="domain" description="Non-canonical purine NTP phosphatase/PRRC1" evidence="12">
    <location>
        <begin position="21"/>
        <end position="184"/>
    </location>
</feature>
<dbReference type="GO" id="GO:0000166">
    <property type="term" value="F:nucleotide binding"/>
    <property type="evidence" value="ECO:0007669"/>
    <property type="project" value="UniProtKB-KW"/>
</dbReference>
<comment type="subunit">
    <text evidence="11">Homodimer.</text>
</comment>
<dbReference type="GO" id="GO:0009117">
    <property type="term" value="P:nucleotide metabolic process"/>
    <property type="evidence" value="ECO:0007669"/>
    <property type="project" value="UniProtKB-KW"/>
</dbReference>
<comment type="cofactor">
    <cofactor evidence="11">
        <name>Mg(2+)</name>
        <dbReference type="ChEBI" id="CHEBI:18420"/>
    </cofactor>
    <cofactor evidence="11">
        <name>Mn(2+)</name>
        <dbReference type="ChEBI" id="CHEBI:29035"/>
    </cofactor>
    <text evidence="11">Binds 1 divalent metal cation per subunit; can use either Mg(2+) or Mn(2+).</text>
</comment>
<feature type="binding site" evidence="11">
    <location>
        <position position="81"/>
    </location>
    <ligand>
        <name>Mg(2+)</name>
        <dbReference type="ChEBI" id="CHEBI:18420"/>
    </ligand>
</feature>
<comment type="similarity">
    <text evidence="10 11">Belongs to the YjjX NTPase family.</text>
</comment>
<name>A0A2T0WSL7_9BACT</name>
<keyword evidence="5 11" id="KW-0460">Magnesium</keyword>
<dbReference type="OrthoDB" id="164951at2"/>
<dbReference type="Proteomes" id="UP000238157">
    <property type="component" value="Unassembled WGS sequence"/>
</dbReference>
<evidence type="ECO:0000256" key="7">
    <source>
        <dbReference type="ARBA" id="ARBA00023211"/>
    </source>
</evidence>
<dbReference type="HAMAP" id="MF_00648">
    <property type="entry name" value="Non_canon_purine_NTPase_YjjX"/>
    <property type="match status" value="1"/>
</dbReference>
<dbReference type="NCBIfam" id="TIGR00258">
    <property type="entry name" value="inosine/xanthosine triphosphatase"/>
    <property type="match status" value="1"/>
</dbReference>
<sequence>MAFPKRKNIQQGTRQQLVIVGSKNPVKINCTESGFHQAMNTSVLVEGLNVDAGISKQPIGDEETLLGATNRAKNSKNVFPEADFWVGIEGGVDTFAGEMHAFAWIFIIDRQGRTGKAKTASFILPKAIANLVNDGMELGDADDKIFDRENSKQESGAVGILTKGAIDRKEYYQQAVVLALIPFVNETLYDNISDTL</sequence>
<evidence type="ECO:0000259" key="12">
    <source>
        <dbReference type="Pfam" id="PF01931"/>
    </source>
</evidence>
<protein>
    <recommendedName>
        <fullName evidence="11">Probable inosine/xanthosine triphosphatase</fullName>
        <shortName evidence="11">ITPase/XTPase</shortName>
        <ecNumber evidence="11">3.6.1.73</ecNumber>
    </recommendedName>
    <alternativeName>
        <fullName evidence="11">Non-canonical purine NTP phosphatase</fullName>
    </alternativeName>
    <alternativeName>
        <fullName evidence="11">Non-standard purine NTP phosphatase</fullName>
    </alternativeName>
    <alternativeName>
        <fullName evidence="11">Nucleoside-triphosphate phosphatase</fullName>
        <shortName evidence="11">NTPase</shortName>
    </alternativeName>
</protein>
<dbReference type="PANTHER" id="PTHR34699:SF2">
    <property type="entry name" value="NON-CANONICAL PURINE NTP PHOSPHATASE_PRRC1 DOMAIN-CONTAINING PROTEIN"/>
    <property type="match status" value="1"/>
</dbReference>
<dbReference type="AlphaFoldDB" id="A0A2T0WSL7"/>
<dbReference type="EC" id="3.6.1.73" evidence="11"/>
<evidence type="ECO:0000256" key="6">
    <source>
        <dbReference type="ARBA" id="ARBA00023080"/>
    </source>
</evidence>
<dbReference type="PANTHER" id="PTHR34699">
    <property type="match status" value="1"/>
</dbReference>
<evidence type="ECO:0000256" key="2">
    <source>
        <dbReference type="ARBA" id="ARBA00022723"/>
    </source>
</evidence>
<comment type="catalytic activity">
    <reaction evidence="8 11">
        <text>ITP + H2O = IDP + phosphate + H(+)</text>
        <dbReference type="Rhea" id="RHEA:28330"/>
        <dbReference type="ChEBI" id="CHEBI:15377"/>
        <dbReference type="ChEBI" id="CHEBI:15378"/>
        <dbReference type="ChEBI" id="CHEBI:43474"/>
        <dbReference type="ChEBI" id="CHEBI:58280"/>
        <dbReference type="ChEBI" id="CHEBI:61402"/>
        <dbReference type="EC" id="3.6.1.73"/>
    </reaction>
</comment>
<evidence type="ECO:0000256" key="4">
    <source>
        <dbReference type="ARBA" id="ARBA00022801"/>
    </source>
</evidence>
<keyword evidence="4 11" id="KW-0378">Hydrolase</keyword>
<dbReference type="GO" id="GO:0006772">
    <property type="term" value="P:thiamine metabolic process"/>
    <property type="evidence" value="ECO:0007669"/>
    <property type="project" value="TreeGrafter"/>
</dbReference>
<dbReference type="Pfam" id="PF01931">
    <property type="entry name" value="NTPase_I-T"/>
    <property type="match status" value="1"/>
</dbReference>
<comment type="caution">
    <text evidence="11">Lacks conserved residue(s) required for the propagation of feature annotation.</text>
</comment>
<evidence type="ECO:0000256" key="5">
    <source>
        <dbReference type="ARBA" id="ARBA00022842"/>
    </source>
</evidence>
<evidence type="ECO:0000256" key="1">
    <source>
        <dbReference type="ARBA" id="ARBA00001936"/>
    </source>
</evidence>
<proteinExistence type="inferred from homology"/>
<dbReference type="InterPro" id="IPR050299">
    <property type="entry name" value="YjjX_NTPase"/>
</dbReference>
<comment type="function">
    <text evidence="11">Phosphatase that hydrolyzes non-canonical purine nucleotides such as XTP and ITP to their respective diphosphate derivatives. Probably excludes non-canonical purines from DNA/RNA precursor pool, thus preventing their incorporation into DNA/RNA and avoiding chromosomal lesions.</text>
</comment>
<dbReference type="SUPFAM" id="SSF52972">
    <property type="entry name" value="ITPase-like"/>
    <property type="match status" value="1"/>
</dbReference>
<comment type="caution">
    <text evidence="13">The sequence shown here is derived from an EMBL/GenBank/DDBJ whole genome shotgun (WGS) entry which is preliminary data.</text>
</comment>
<evidence type="ECO:0000313" key="13">
    <source>
        <dbReference type="EMBL" id="PRY89686.1"/>
    </source>
</evidence>
<dbReference type="GO" id="GO:0046872">
    <property type="term" value="F:metal ion binding"/>
    <property type="evidence" value="ECO:0007669"/>
    <property type="project" value="UniProtKB-KW"/>
</dbReference>
<keyword evidence="7 11" id="KW-0464">Manganese</keyword>
<keyword evidence="3 11" id="KW-0547">Nucleotide-binding</keyword>